<comment type="caution">
    <text evidence="1">The sequence shown here is derived from an EMBL/GenBank/DDBJ whole genome shotgun (WGS) entry which is preliminary data.</text>
</comment>
<dbReference type="EMBL" id="JACXVP010000010">
    <property type="protein sequence ID" value="KAG5580658.1"/>
    <property type="molecule type" value="Genomic_DNA"/>
</dbReference>
<dbReference type="Proteomes" id="UP000824120">
    <property type="component" value="Chromosome 10"/>
</dbReference>
<name>A0A9J5WY02_SOLCO</name>
<evidence type="ECO:0000313" key="2">
    <source>
        <dbReference type="Proteomes" id="UP000824120"/>
    </source>
</evidence>
<sequence length="70" mass="8359">MILTDLRLGVQKVVCMKVDEYTLFVMRKNYVIMGYFNLTRYLVRTQLLFERARMLPIYIPTALIATNQMH</sequence>
<reference evidence="1 2" key="1">
    <citation type="submission" date="2020-09" db="EMBL/GenBank/DDBJ databases">
        <title>De no assembly of potato wild relative species, Solanum commersonii.</title>
        <authorList>
            <person name="Cho K."/>
        </authorList>
    </citation>
    <scope>NUCLEOTIDE SEQUENCE [LARGE SCALE GENOMIC DNA]</scope>
    <source>
        <strain evidence="1">LZ3.2</strain>
        <tissue evidence="1">Leaf</tissue>
    </source>
</reference>
<proteinExistence type="predicted"/>
<dbReference type="AlphaFoldDB" id="A0A9J5WY02"/>
<evidence type="ECO:0000313" key="1">
    <source>
        <dbReference type="EMBL" id="KAG5580658.1"/>
    </source>
</evidence>
<gene>
    <name evidence="1" type="ORF">H5410_051285</name>
</gene>
<protein>
    <submittedName>
        <fullName evidence="1">Uncharacterized protein</fullName>
    </submittedName>
</protein>
<keyword evidence="2" id="KW-1185">Reference proteome</keyword>
<accession>A0A9J5WY02</accession>
<organism evidence="1 2">
    <name type="scientific">Solanum commersonii</name>
    <name type="common">Commerson's wild potato</name>
    <name type="synonym">Commerson's nightshade</name>
    <dbReference type="NCBI Taxonomy" id="4109"/>
    <lineage>
        <taxon>Eukaryota</taxon>
        <taxon>Viridiplantae</taxon>
        <taxon>Streptophyta</taxon>
        <taxon>Embryophyta</taxon>
        <taxon>Tracheophyta</taxon>
        <taxon>Spermatophyta</taxon>
        <taxon>Magnoliopsida</taxon>
        <taxon>eudicotyledons</taxon>
        <taxon>Gunneridae</taxon>
        <taxon>Pentapetalae</taxon>
        <taxon>asterids</taxon>
        <taxon>lamiids</taxon>
        <taxon>Solanales</taxon>
        <taxon>Solanaceae</taxon>
        <taxon>Solanoideae</taxon>
        <taxon>Solaneae</taxon>
        <taxon>Solanum</taxon>
    </lineage>
</organism>